<dbReference type="EMBL" id="JANPWB010000009">
    <property type="protein sequence ID" value="KAJ1149329.1"/>
    <property type="molecule type" value="Genomic_DNA"/>
</dbReference>
<sequence>MPRGGIAEYTRVQRLLRATDYGRCARARDFGATLGAPLAFGPQALDVSGCEAKTWIAAAVQLSCCEPWYSGR</sequence>
<dbReference type="Proteomes" id="UP001066276">
    <property type="component" value="Chromosome 5"/>
</dbReference>
<proteinExistence type="predicted"/>
<reference evidence="1" key="1">
    <citation type="journal article" date="2022" name="bioRxiv">
        <title>Sequencing and chromosome-scale assembly of the giantPleurodeles waltlgenome.</title>
        <authorList>
            <person name="Brown T."/>
            <person name="Elewa A."/>
            <person name="Iarovenko S."/>
            <person name="Subramanian E."/>
            <person name="Araus A.J."/>
            <person name="Petzold A."/>
            <person name="Susuki M."/>
            <person name="Suzuki K.-i.T."/>
            <person name="Hayashi T."/>
            <person name="Toyoda A."/>
            <person name="Oliveira C."/>
            <person name="Osipova E."/>
            <person name="Leigh N.D."/>
            <person name="Simon A."/>
            <person name="Yun M.H."/>
        </authorList>
    </citation>
    <scope>NUCLEOTIDE SEQUENCE</scope>
    <source>
        <strain evidence="1">20211129_DDA</strain>
        <tissue evidence="1">Liver</tissue>
    </source>
</reference>
<name>A0AAV7RDN0_PLEWA</name>
<organism evidence="1 2">
    <name type="scientific">Pleurodeles waltl</name>
    <name type="common">Iberian ribbed newt</name>
    <dbReference type="NCBI Taxonomy" id="8319"/>
    <lineage>
        <taxon>Eukaryota</taxon>
        <taxon>Metazoa</taxon>
        <taxon>Chordata</taxon>
        <taxon>Craniata</taxon>
        <taxon>Vertebrata</taxon>
        <taxon>Euteleostomi</taxon>
        <taxon>Amphibia</taxon>
        <taxon>Batrachia</taxon>
        <taxon>Caudata</taxon>
        <taxon>Salamandroidea</taxon>
        <taxon>Salamandridae</taxon>
        <taxon>Pleurodelinae</taxon>
        <taxon>Pleurodeles</taxon>
    </lineage>
</organism>
<keyword evidence="2" id="KW-1185">Reference proteome</keyword>
<evidence type="ECO:0000313" key="1">
    <source>
        <dbReference type="EMBL" id="KAJ1149329.1"/>
    </source>
</evidence>
<protein>
    <submittedName>
        <fullName evidence="1">Uncharacterized protein</fullName>
    </submittedName>
</protein>
<evidence type="ECO:0000313" key="2">
    <source>
        <dbReference type="Proteomes" id="UP001066276"/>
    </source>
</evidence>
<dbReference type="AlphaFoldDB" id="A0AAV7RDN0"/>
<gene>
    <name evidence="1" type="ORF">NDU88_002139</name>
</gene>
<comment type="caution">
    <text evidence="1">The sequence shown here is derived from an EMBL/GenBank/DDBJ whole genome shotgun (WGS) entry which is preliminary data.</text>
</comment>
<accession>A0AAV7RDN0</accession>